<proteinExistence type="predicted"/>
<evidence type="ECO:0000313" key="4">
    <source>
        <dbReference type="Proteomes" id="UP001597460"/>
    </source>
</evidence>
<dbReference type="Pfam" id="PF18676">
    <property type="entry name" value="MBG_2"/>
    <property type="match status" value="3"/>
</dbReference>
<evidence type="ECO:0000313" key="3">
    <source>
        <dbReference type="EMBL" id="MFD2531784.1"/>
    </source>
</evidence>
<reference evidence="4" key="1">
    <citation type="journal article" date="2019" name="Int. J. Syst. Evol. Microbiol.">
        <title>The Global Catalogue of Microorganisms (GCM) 10K type strain sequencing project: providing services to taxonomists for standard genome sequencing and annotation.</title>
        <authorList>
            <consortium name="The Broad Institute Genomics Platform"/>
            <consortium name="The Broad Institute Genome Sequencing Center for Infectious Disease"/>
            <person name="Wu L."/>
            <person name="Ma J."/>
        </authorList>
    </citation>
    <scope>NUCLEOTIDE SEQUENCE [LARGE SCALE GENOMIC DNA]</scope>
    <source>
        <strain evidence="4">KCTC 52042</strain>
    </source>
</reference>
<feature type="domain" description="MBG" evidence="2">
    <location>
        <begin position="132"/>
        <end position="202"/>
    </location>
</feature>
<dbReference type="EMBL" id="JBHULI010000009">
    <property type="protein sequence ID" value="MFD2531784.1"/>
    <property type="molecule type" value="Genomic_DNA"/>
</dbReference>
<evidence type="ECO:0000259" key="2">
    <source>
        <dbReference type="Pfam" id="PF18676"/>
    </source>
</evidence>
<feature type="non-terminal residue" evidence="3">
    <location>
        <position position="1"/>
    </location>
</feature>
<dbReference type="InterPro" id="IPR041248">
    <property type="entry name" value="YDG"/>
</dbReference>
<dbReference type="InterPro" id="IPR041286">
    <property type="entry name" value="MBG_2"/>
</dbReference>
<feature type="domain" description="MBG" evidence="2">
    <location>
        <begin position="499"/>
        <end position="572"/>
    </location>
</feature>
<accession>A0ABW5JJH9</accession>
<name>A0ABW5JJH9_9BACT</name>
<dbReference type="Pfam" id="PF18657">
    <property type="entry name" value="YDG"/>
    <property type="match status" value="1"/>
</dbReference>
<sequence>PVEVTDGNRRLAEGTDYTVSYSNNTDVGTAGVTITGTGNYSGSLSATFEILALDPSALTVESIADREYTGGALSPPVEISDGDKTLTEGTDYMVSYSNNTDVGTAGVTIELRGNYSGLEEVSFMITPKAMLVSAEEGQSKVYGGADPEFAYSYAGEVTGQTPAFTGGLSRTQGESSGLYEITLGNLALADNEVFKAANYRLELADTVDFEITKATLTVQVNDDSKFVTQSDAEGYAGVSYSGFKFGEDASVLNTDNLVISRTNPEEEAAGRYADVLEAAGLGSGNYGFTYQPGDYTIVGADQLLVKLADSELVYGEEMSYSVASAQYLSEADEIVDLTDRASVDGNAVLITDGADGSVAFDIVVTSPANSSSGTLQAGSYKLDVENVTRESDNFTALLLQGNLEVVPKQLTVSISGGTQKVYDGNRYMQNLDLATSSVLSADQVEVRATGEYDRKDAGDRPYSVQGMMLEGADAANYYISGGSQATITGTNGMITRRTLTVIPDRDQGKIYGVSDPLLSYTYGGNVSGETPLFTGALLRDTGEESGSYAITAGTLDLGNNGEFLANNYALSVELAAEFTIDDKSLESQSITLASITDREYTGSVLEPFVVLNDEDETLTEGVDYTVSYSNNTDVGTA</sequence>
<feature type="domain" description="MBG" evidence="2">
    <location>
        <begin position="216"/>
        <end position="296"/>
    </location>
</feature>
<gene>
    <name evidence="3" type="ORF">ACFSVN_04940</name>
</gene>
<comment type="caution">
    <text evidence="3">The sequence shown here is derived from an EMBL/GenBank/DDBJ whole genome shotgun (WGS) entry which is preliminary data.</text>
</comment>
<dbReference type="RefSeq" id="WP_390299474.1">
    <property type="nucleotide sequence ID" value="NZ_JBHULI010000009.1"/>
</dbReference>
<organism evidence="3 4">
    <name type="scientific">Gracilimonas halophila</name>
    <dbReference type="NCBI Taxonomy" id="1834464"/>
    <lineage>
        <taxon>Bacteria</taxon>
        <taxon>Pseudomonadati</taxon>
        <taxon>Balneolota</taxon>
        <taxon>Balneolia</taxon>
        <taxon>Balneolales</taxon>
        <taxon>Balneolaceae</taxon>
        <taxon>Gracilimonas</taxon>
    </lineage>
</organism>
<feature type="domain" description="YDG" evidence="1">
    <location>
        <begin position="407"/>
        <end position="480"/>
    </location>
</feature>
<evidence type="ECO:0000259" key="1">
    <source>
        <dbReference type="Pfam" id="PF18657"/>
    </source>
</evidence>
<protein>
    <submittedName>
        <fullName evidence="3">MBG domain-containing protein</fullName>
    </submittedName>
</protein>
<feature type="non-terminal residue" evidence="3">
    <location>
        <position position="637"/>
    </location>
</feature>
<keyword evidence="4" id="KW-1185">Reference proteome</keyword>
<dbReference type="Proteomes" id="UP001597460">
    <property type="component" value="Unassembled WGS sequence"/>
</dbReference>